<keyword evidence="2" id="KW-0472">Membrane</keyword>
<proteinExistence type="predicted"/>
<evidence type="ECO:0000256" key="1">
    <source>
        <dbReference type="ARBA" id="ARBA00004442"/>
    </source>
</evidence>
<evidence type="ECO:0000313" key="5">
    <source>
        <dbReference type="Proteomes" id="UP000339249"/>
    </source>
</evidence>
<keyword evidence="4" id="KW-0675">Receptor</keyword>
<dbReference type="EMBL" id="CABDVU010000001">
    <property type="protein sequence ID" value="VTN14767.1"/>
    <property type="molecule type" value="Genomic_DNA"/>
</dbReference>
<dbReference type="Proteomes" id="UP000339249">
    <property type="component" value="Unassembled WGS sequence"/>
</dbReference>
<evidence type="ECO:0000256" key="2">
    <source>
        <dbReference type="ARBA" id="ARBA00023136"/>
    </source>
</evidence>
<dbReference type="GO" id="GO:0009279">
    <property type="term" value="C:cell outer membrane"/>
    <property type="evidence" value="ECO:0007669"/>
    <property type="project" value="UniProtKB-SubCell"/>
</dbReference>
<reference evidence="4 5" key="1">
    <citation type="submission" date="2019-04" db="EMBL/GenBank/DDBJ databases">
        <authorList>
            <consortium name="Pathogen Informatics"/>
        </authorList>
    </citation>
    <scope>NUCLEOTIDE SEQUENCE [LARGE SCALE GENOMIC DNA]</scope>
    <source>
        <strain evidence="4 5">NCTC9185</strain>
    </source>
</reference>
<organism evidence="4 5">
    <name type="scientific">Raoultella terrigena</name>
    <name type="common">Klebsiella terrigena</name>
    <dbReference type="NCBI Taxonomy" id="577"/>
    <lineage>
        <taxon>Bacteria</taxon>
        <taxon>Pseudomonadati</taxon>
        <taxon>Pseudomonadota</taxon>
        <taxon>Gammaproteobacteria</taxon>
        <taxon>Enterobacterales</taxon>
        <taxon>Enterobacteriaceae</taxon>
        <taxon>Klebsiella/Raoultella group</taxon>
        <taxon>Raoultella</taxon>
    </lineage>
</organism>
<comment type="subcellular location">
    <subcellularLocation>
        <location evidence="1">Cell outer membrane</location>
    </subcellularLocation>
</comment>
<evidence type="ECO:0000256" key="3">
    <source>
        <dbReference type="ARBA" id="ARBA00023237"/>
    </source>
</evidence>
<gene>
    <name evidence="4" type="primary">fcuA_5</name>
    <name evidence="4" type="ORF">NCTC9185_06835</name>
</gene>
<evidence type="ECO:0000313" key="4">
    <source>
        <dbReference type="EMBL" id="VTN14767.1"/>
    </source>
</evidence>
<dbReference type="SUPFAM" id="SSF56935">
    <property type="entry name" value="Porins"/>
    <property type="match status" value="1"/>
</dbReference>
<protein>
    <submittedName>
        <fullName evidence="4">Ferrichrome receptor FcuA</fullName>
    </submittedName>
</protein>
<accession>A0A4U9D9I9</accession>
<name>A0A4U9D9I9_RAOTE</name>
<sequence>MTTAPSAGRWRCFQIKKPNAISDANGYYGLDGEQRNRGAELNVFGEPMLGLRLNGSTQWLDPEQTKTAKGVNDGKRRGWRGALLCGAGGRV</sequence>
<dbReference type="Gene3D" id="2.40.170.20">
    <property type="entry name" value="TonB-dependent receptor, beta-barrel domain"/>
    <property type="match status" value="1"/>
</dbReference>
<dbReference type="AlphaFoldDB" id="A0A4U9D9I9"/>
<dbReference type="InterPro" id="IPR036942">
    <property type="entry name" value="Beta-barrel_TonB_sf"/>
</dbReference>
<keyword evidence="3" id="KW-0998">Cell outer membrane</keyword>